<comment type="catalytic activity">
    <reaction evidence="8">
        <text>L-glutamine + H2O = L-glutamate + NH4(+)</text>
        <dbReference type="Rhea" id="RHEA:15889"/>
        <dbReference type="ChEBI" id="CHEBI:15377"/>
        <dbReference type="ChEBI" id="CHEBI:28938"/>
        <dbReference type="ChEBI" id="CHEBI:29985"/>
        <dbReference type="ChEBI" id="CHEBI:58359"/>
        <dbReference type="EC" id="3.5.1.2"/>
    </reaction>
</comment>
<comment type="pathway">
    <text evidence="8">Purine metabolism; IMP biosynthesis via de novo pathway; 5-amino-1-(5-phospho-D-ribosyl)imidazole from N(2)-formyl-N(1)-(5-phospho-D-ribosyl)glycinamide: step 1/2.</text>
</comment>
<feature type="active site" evidence="8">
    <location>
        <position position="205"/>
    </location>
</feature>
<comment type="subcellular location">
    <subcellularLocation>
        <location evidence="8">Cytoplasm</location>
    </subcellularLocation>
</comment>
<evidence type="ECO:0000256" key="5">
    <source>
        <dbReference type="ARBA" id="ARBA00022801"/>
    </source>
</evidence>
<keyword evidence="10" id="KW-1185">Reference proteome</keyword>
<keyword evidence="5 8" id="KW-0378">Hydrolase</keyword>
<evidence type="ECO:0000256" key="3">
    <source>
        <dbReference type="ARBA" id="ARBA00022741"/>
    </source>
</evidence>
<dbReference type="GO" id="GO:0006189">
    <property type="term" value="P:'de novo' IMP biosynthetic process"/>
    <property type="evidence" value="ECO:0007669"/>
    <property type="project" value="UniProtKB-UniRule"/>
</dbReference>
<dbReference type="EC" id="3.5.1.2" evidence="8"/>
<gene>
    <name evidence="8" type="primary">purQ</name>
    <name evidence="9" type="ordered locus">Ahos_1116</name>
</gene>
<sequence>MLGQRKLKTAVIKFPGTTCEIDVLKALKEAGVESNIVGYKDFDPDKFDAVVIPGGFSFGDYLRAGSIAANTETMKKIKEMANEGKIVLGICNGFQILVESGLLKGALLPNLKMRFISKWVYVKVVRFDTAITKGLNKKVLRMPIAHAEGRYYLDNPEEAEKLAVFKYSDEEGDVKEEVNPNGSILNIAGIANEEGNVIGLMPHPERASFKLTSPDSQTDGLLLLRGLRK</sequence>
<dbReference type="CDD" id="cd01740">
    <property type="entry name" value="GATase1_FGAR_AT"/>
    <property type="match status" value="1"/>
</dbReference>
<dbReference type="Pfam" id="PF13507">
    <property type="entry name" value="GATase_5"/>
    <property type="match status" value="1"/>
</dbReference>
<protein>
    <recommendedName>
        <fullName evidence="8">Phosphoribosylformylglycinamidine synthase subunit PurQ</fullName>
        <shortName evidence="8">FGAM synthase</shortName>
        <ecNumber evidence="8">6.3.5.3</ecNumber>
    </recommendedName>
    <alternativeName>
        <fullName evidence="8">Formylglycinamide ribonucleotide amidotransferase subunit I</fullName>
        <shortName evidence="8">FGAR amidotransferase I</shortName>
        <shortName evidence="8">FGAR-AT I</shortName>
    </alternativeName>
    <alternativeName>
        <fullName evidence="8">Glutaminase PurQ</fullName>
        <ecNumber evidence="8">3.5.1.2</ecNumber>
    </alternativeName>
    <alternativeName>
        <fullName evidence="8">Phosphoribosylformylglycinamidine synthase subunit I</fullName>
    </alternativeName>
</protein>
<evidence type="ECO:0000256" key="1">
    <source>
        <dbReference type="ARBA" id="ARBA00022490"/>
    </source>
</evidence>
<comment type="function">
    <text evidence="8">Part of the phosphoribosylformylglycinamidine synthase complex involved in the purines biosynthetic pathway. Catalyzes the ATP-dependent conversion of formylglycinamide ribonucleotide (FGAR) and glutamine to yield formylglycinamidine ribonucleotide (FGAM) and glutamate. The FGAM synthase complex is composed of three subunits. PurQ produces an ammonia molecule by converting glutamine to glutamate. PurL transfers the ammonia molecule to FGAR to form FGAM in an ATP-dependent manner. PurS interacts with PurQ and PurL and is thought to assist in the transfer of the ammonia molecule from PurQ to PurL.</text>
</comment>
<dbReference type="eggNOG" id="arCOG00102">
    <property type="taxonomic scope" value="Archaea"/>
</dbReference>
<keyword evidence="1 8" id="KW-0963">Cytoplasm</keyword>
<evidence type="ECO:0000256" key="6">
    <source>
        <dbReference type="ARBA" id="ARBA00022840"/>
    </source>
</evidence>
<evidence type="ECO:0000256" key="7">
    <source>
        <dbReference type="ARBA" id="ARBA00022962"/>
    </source>
</evidence>
<dbReference type="AlphaFoldDB" id="F4B9T4"/>
<dbReference type="KEGG" id="aho:Ahos_1116"/>
<reference evidence="9 10" key="1">
    <citation type="journal article" date="2011" name="Extremophiles">
        <title>Genomic analysis of Acidianus hospitalis W1 a host for studying crenarchaeal virus and plasmid life cycles.</title>
        <authorList>
            <person name="You X.Y."/>
            <person name="Liu C."/>
            <person name="Wang S.Y."/>
            <person name="Jiang C.Y."/>
            <person name="Shah S.A."/>
            <person name="Prangishvili D."/>
            <person name="She Q."/>
            <person name="Liu S.J."/>
            <person name="Garrett R.A."/>
        </authorList>
    </citation>
    <scope>NUCLEOTIDE SEQUENCE [LARGE SCALE GENOMIC DNA]</scope>
    <source>
        <strain evidence="9 10">W1</strain>
    </source>
</reference>
<evidence type="ECO:0000256" key="4">
    <source>
        <dbReference type="ARBA" id="ARBA00022755"/>
    </source>
</evidence>
<evidence type="ECO:0000313" key="9">
    <source>
        <dbReference type="EMBL" id="AEE94000.1"/>
    </source>
</evidence>
<proteinExistence type="inferred from homology"/>
<evidence type="ECO:0000313" key="10">
    <source>
        <dbReference type="Proteomes" id="UP000008458"/>
    </source>
</evidence>
<keyword evidence="3 8" id="KW-0547">Nucleotide-binding</keyword>
<evidence type="ECO:0000256" key="8">
    <source>
        <dbReference type="HAMAP-Rule" id="MF_00421"/>
    </source>
</evidence>
<dbReference type="PROSITE" id="PS51273">
    <property type="entry name" value="GATASE_TYPE_1"/>
    <property type="match status" value="1"/>
</dbReference>
<dbReference type="InterPro" id="IPR029062">
    <property type="entry name" value="Class_I_gatase-like"/>
</dbReference>
<keyword evidence="4 8" id="KW-0658">Purine biosynthesis</keyword>
<dbReference type="NCBIfam" id="NF002957">
    <property type="entry name" value="PRK03619.1"/>
    <property type="match status" value="1"/>
</dbReference>
<dbReference type="PIRSF" id="PIRSF001586">
    <property type="entry name" value="FGAM_synth_I"/>
    <property type="match status" value="1"/>
</dbReference>
<dbReference type="HOGENOM" id="CLU_001031_3_1_2"/>
<dbReference type="GO" id="GO:0005737">
    <property type="term" value="C:cytoplasm"/>
    <property type="evidence" value="ECO:0007669"/>
    <property type="project" value="UniProtKB-SubCell"/>
</dbReference>
<dbReference type="SUPFAM" id="SSF52317">
    <property type="entry name" value="Class I glutamine amidotransferase-like"/>
    <property type="match status" value="1"/>
</dbReference>
<dbReference type="PANTHER" id="PTHR47552">
    <property type="entry name" value="PHOSPHORIBOSYLFORMYLGLYCINAMIDINE SYNTHASE SUBUNIT PURQ"/>
    <property type="match status" value="1"/>
</dbReference>
<dbReference type="Proteomes" id="UP000008458">
    <property type="component" value="Chromosome"/>
</dbReference>
<comment type="subunit">
    <text evidence="8">Part of the FGAM synthase complex composed of 1 PurL, 1 PurQ and 2 PurS subunits.</text>
</comment>
<organism evidence="9 10">
    <name type="scientific">Acidianus hospitalis (strain W1)</name>
    <dbReference type="NCBI Taxonomy" id="933801"/>
    <lineage>
        <taxon>Archaea</taxon>
        <taxon>Thermoproteota</taxon>
        <taxon>Thermoprotei</taxon>
        <taxon>Sulfolobales</taxon>
        <taxon>Sulfolobaceae</taxon>
        <taxon>Acidianus</taxon>
    </lineage>
</organism>
<dbReference type="NCBIfam" id="TIGR01737">
    <property type="entry name" value="FGAM_synth_I"/>
    <property type="match status" value="1"/>
</dbReference>
<dbReference type="GO" id="GO:0005524">
    <property type="term" value="F:ATP binding"/>
    <property type="evidence" value="ECO:0007669"/>
    <property type="project" value="UniProtKB-KW"/>
</dbReference>
<dbReference type="EMBL" id="CP002535">
    <property type="protein sequence ID" value="AEE94000.1"/>
    <property type="molecule type" value="Genomic_DNA"/>
</dbReference>
<feature type="active site" evidence="8">
    <location>
        <position position="203"/>
    </location>
</feature>
<dbReference type="HAMAP" id="MF_00421">
    <property type="entry name" value="PurQ"/>
    <property type="match status" value="1"/>
</dbReference>
<dbReference type="SMART" id="SM01211">
    <property type="entry name" value="GATase_5"/>
    <property type="match status" value="1"/>
</dbReference>
<comment type="catalytic activity">
    <reaction evidence="8">
        <text>N(2)-formyl-N(1)-(5-phospho-beta-D-ribosyl)glycinamide + L-glutamine + ATP + H2O = 2-formamido-N(1)-(5-O-phospho-beta-D-ribosyl)acetamidine + L-glutamate + ADP + phosphate + H(+)</text>
        <dbReference type="Rhea" id="RHEA:17129"/>
        <dbReference type="ChEBI" id="CHEBI:15377"/>
        <dbReference type="ChEBI" id="CHEBI:15378"/>
        <dbReference type="ChEBI" id="CHEBI:29985"/>
        <dbReference type="ChEBI" id="CHEBI:30616"/>
        <dbReference type="ChEBI" id="CHEBI:43474"/>
        <dbReference type="ChEBI" id="CHEBI:58359"/>
        <dbReference type="ChEBI" id="CHEBI:147286"/>
        <dbReference type="ChEBI" id="CHEBI:147287"/>
        <dbReference type="ChEBI" id="CHEBI:456216"/>
        <dbReference type="EC" id="6.3.5.3"/>
    </reaction>
</comment>
<dbReference type="PANTHER" id="PTHR47552:SF1">
    <property type="entry name" value="PHOSPHORIBOSYLFORMYLGLYCINAMIDINE SYNTHASE SUBUNIT PURQ"/>
    <property type="match status" value="1"/>
</dbReference>
<dbReference type="Gene3D" id="3.40.50.880">
    <property type="match status" value="1"/>
</dbReference>
<keyword evidence="7 8" id="KW-0315">Glutamine amidotransferase</keyword>
<feature type="active site" description="Nucleophile" evidence="8">
    <location>
        <position position="91"/>
    </location>
</feature>
<accession>F4B9T4</accession>
<dbReference type="GO" id="GO:0004642">
    <property type="term" value="F:phosphoribosylformylglycinamidine synthase activity"/>
    <property type="evidence" value="ECO:0007669"/>
    <property type="project" value="UniProtKB-UniRule"/>
</dbReference>
<reference key="2">
    <citation type="journal article" date="2011" name="Extremophiles">
        <title>Genomic analyses of Acidianus hospitalis W1 a host for studying crenarchaeal virus and plasmid life cycles.</title>
        <authorList>
            <person name="You X.Y."/>
            <person name="Liu C."/>
            <person name="Wang S.Y."/>
            <person name="Jiang C.Y."/>
            <person name="Shah S.A."/>
            <person name="Prangishvili D."/>
            <person name="Liu S.J."/>
            <person name="Garrett R.A."/>
        </authorList>
    </citation>
    <scope>NUCLEOTIDE SEQUENCE</scope>
    <source>
        <strain>W1</strain>
    </source>
</reference>
<keyword evidence="6 8" id="KW-0067">ATP-binding</keyword>
<dbReference type="UniPathway" id="UPA00074">
    <property type="reaction ID" value="UER00128"/>
</dbReference>
<dbReference type="EC" id="6.3.5.3" evidence="8"/>
<name>F4B9T4_ACIHW</name>
<evidence type="ECO:0000256" key="2">
    <source>
        <dbReference type="ARBA" id="ARBA00022598"/>
    </source>
</evidence>
<dbReference type="InterPro" id="IPR010075">
    <property type="entry name" value="PRibForGlyAmidine_synth_PurQ"/>
</dbReference>
<dbReference type="STRING" id="933801.Ahos_1116"/>
<keyword evidence="2 8" id="KW-0436">Ligase</keyword>
<dbReference type="GO" id="GO:0004359">
    <property type="term" value="F:glutaminase activity"/>
    <property type="evidence" value="ECO:0007669"/>
    <property type="project" value="UniProtKB-EC"/>
</dbReference>